<dbReference type="GO" id="GO:0003729">
    <property type="term" value="F:mRNA binding"/>
    <property type="evidence" value="ECO:0007669"/>
    <property type="project" value="InterPro"/>
</dbReference>
<name>A0A2P2M4Z0_RHIMU</name>
<dbReference type="EMBL" id="GGEC01044787">
    <property type="protein sequence ID" value="MBX25271.1"/>
    <property type="molecule type" value="Transcribed_RNA"/>
</dbReference>
<evidence type="ECO:0000256" key="2">
    <source>
        <dbReference type="SAM" id="MobiDB-lite"/>
    </source>
</evidence>
<accession>A0A2P2M4Z0</accession>
<feature type="compositionally biased region" description="Low complexity" evidence="2">
    <location>
        <begin position="166"/>
        <end position="176"/>
    </location>
</feature>
<dbReference type="Gene3D" id="2.60.120.590">
    <property type="entry name" value="Alpha-ketoglutarate-dependent dioxygenase AlkB-like"/>
    <property type="match status" value="1"/>
</dbReference>
<feature type="region of interest" description="Disordered" evidence="2">
    <location>
        <begin position="247"/>
        <end position="356"/>
    </location>
</feature>
<organism evidence="3">
    <name type="scientific">Rhizophora mucronata</name>
    <name type="common">Asiatic mangrove</name>
    <dbReference type="NCBI Taxonomy" id="61149"/>
    <lineage>
        <taxon>Eukaryota</taxon>
        <taxon>Viridiplantae</taxon>
        <taxon>Streptophyta</taxon>
        <taxon>Embryophyta</taxon>
        <taxon>Tracheophyta</taxon>
        <taxon>Spermatophyta</taxon>
        <taxon>Magnoliopsida</taxon>
        <taxon>eudicotyledons</taxon>
        <taxon>Gunneridae</taxon>
        <taxon>Pentapetalae</taxon>
        <taxon>rosids</taxon>
        <taxon>fabids</taxon>
        <taxon>Malpighiales</taxon>
        <taxon>Rhizophoraceae</taxon>
        <taxon>Rhizophora</taxon>
    </lineage>
</organism>
<dbReference type="InterPro" id="IPR044842">
    <property type="entry name" value="ALKBH9B/ALKBH10B-like"/>
</dbReference>
<reference evidence="3" key="1">
    <citation type="submission" date="2018-02" db="EMBL/GenBank/DDBJ databases">
        <title>Rhizophora mucronata_Transcriptome.</title>
        <authorList>
            <person name="Meera S.P."/>
            <person name="Sreeshan A."/>
            <person name="Augustine A."/>
        </authorList>
    </citation>
    <scope>NUCLEOTIDE SEQUENCE</scope>
    <source>
        <tissue evidence="3">Leaf</tissue>
    </source>
</reference>
<feature type="compositionally biased region" description="Basic and acidic residues" evidence="2">
    <location>
        <begin position="335"/>
        <end position="345"/>
    </location>
</feature>
<proteinExistence type="inferred from homology"/>
<protein>
    <submittedName>
        <fullName evidence="3">Uncharacterized protein</fullName>
    </submittedName>
</protein>
<dbReference type="GO" id="GO:0006402">
    <property type="term" value="P:mRNA catabolic process"/>
    <property type="evidence" value="ECO:0007669"/>
    <property type="project" value="InterPro"/>
</dbReference>
<feature type="region of interest" description="Disordered" evidence="2">
    <location>
        <begin position="158"/>
        <end position="186"/>
    </location>
</feature>
<sequence>MKGHGREMIRLGKPIADAPAEDKIVAASSKERRIEAFPALLQDIIDRWVDMQVMTVKPDSCIIDIYNEGDHSQPHTFPPWFAKPVSILFLTECDLTFGRFIGPDYHGDYRGSLKLALSPGSLLLMQGKSLDLAKHAIPTIRKQRILVTFAKSQPKRFLPIDGQRLPSSAASSSSHWGPPPSRSLNHVRHATPKHYATNPATGVLQAPPIRPKIPPPNGVQPVFMTAPVAAPIPFPAPVPIPPVSTGWPAAHPRHPSTRLAAPAPGTGVFLPPPGSGNASSAEQASTNAAEMYLSTETTSQIEKENSPSKSDDGNNGSHKEKVDGKSQGQDCNGNVDERAMTKEEQQQCADLAVVNK</sequence>
<evidence type="ECO:0000313" key="3">
    <source>
        <dbReference type="EMBL" id="MBX25271.1"/>
    </source>
</evidence>
<dbReference type="GO" id="GO:0032451">
    <property type="term" value="F:demethylase activity"/>
    <property type="evidence" value="ECO:0007669"/>
    <property type="project" value="InterPro"/>
</dbReference>
<comment type="similarity">
    <text evidence="1">Belongs to the alkB family.</text>
</comment>
<dbReference type="SUPFAM" id="SSF51197">
    <property type="entry name" value="Clavaminate synthase-like"/>
    <property type="match status" value="1"/>
</dbReference>
<dbReference type="PANTHER" id="PTHR31447">
    <property type="entry name" value="HYDROXYPROLINE-RICH GLYCOPROTEIN FAMILY PROTEIN-RELATED"/>
    <property type="match status" value="1"/>
</dbReference>
<feature type="compositionally biased region" description="Polar residues" evidence="2">
    <location>
        <begin position="276"/>
        <end position="300"/>
    </location>
</feature>
<dbReference type="AlphaFoldDB" id="A0A2P2M4Z0"/>
<feature type="compositionally biased region" description="Basic and acidic residues" evidence="2">
    <location>
        <begin position="301"/>
        <end position="324"/>
    </location>
</feature>
<dbReference type="PANTHER" id="PTHR31447:SF0">
    <property type="entry name" value="HYDROXYPROLINE-RICH GLYCOPROTEIN FAMILY PROTEIN"/>
    <property type="match status" value="1"/>
</dbReference>
<dbReference type="InterPro" id="IPR037151">
    <property type="entry name" value="AlkB-like_sf"/>
</dbReference>
<evidence type="ECO:0000256" key="1">
    <source>
        <dbReference type="ARBA" id="ARBA00007879"/>
    </source>
</evidence>